<protein>
    <submittedName>
        <fullName evidence="3">Uncharacterized protein</fullName>
    </submittedName>
</protein>
<name>A0A3M7CD33_HORWE</name>
<accession>A0A3M7CD33</accession>
<sequence>MAPKKVAKQRSMANNLLLSNVDAFDPPQSQLSQESQDHVTKKVEDAINNSKQQARRRRKERHDAVFKATNARCDELRGLIDEAYRKYEDKLNSIAFTSLHELITRLFSEEIRHTKLERLEQLLQQRQELEHSLDDDEAAMDKLYMTMAEKLQIALDSRLENLA</sequence>
<feature type="region of interest" description="Disordered" evidence="2">
    <location>
        <begin position="23"/>
        <end position="42"/>
    </location>
</feature>
<dbReference type="Proteomes" id="UP000270230">
    <property type="component" value="Unassembled WGS sequence"/>
</dbReference>
<dbReference type="OrthoDB" id="3883725at2759"/>
<organism evidence="3 4">
    <name type="scientific">Hortaea werneckii</name>
    <name type="common">Black yeast</name>
    <name type="synonym">Cladosporium werneckii</name>
    <dbReference type="NCBI Taxonomy" id="91943"/>
    <lineage>
        <taxon>Eukaryota</taxon>
        <taxon>Fungi</taxon>
        <taxon>Dikarya</taxon>
        <taxon>Ascomycota</taxon>
        <taxon>Pezizomycotina</taxon>
        <taxon>Dothideomycetes</taxon>
        <taxon>Dothideomycetidae</taxon>
        <taxon>Mycosphaerellales</taxon>
        <taxon>Teratosphaeriaceae</taxon>
        <taxon>Hortaea</taxon>
    </lineage>
</organism>
<keyword evidence="1" id="KW-0175">Coiled coil</keyword>
<evidence type="ECO:0000313" key="3">
    <source>
        <dbReference type="EMBL" id="RMY49975.1"/>
    </source>
</evidence>
<evidence type="ECO:0000256" key="1">
    <source>
        <dbReference type="SAM" id="Coils"/>
    </source>
</evidence>
<dbReference type="VEuPathDB" id="FungiDB:BTJ68_04960"/>
<reference evidence="3 4" key="1">
    <citation type="journal article" date="2018" name="BMC Genomics">
        <title>Genomic evidence for intraspecific hybridization in a clonal and extremely halotolerant yeast.</title>
        <authorList>
            <person name="Gostincar C."/>
            <person name="Stajich J.E."/>
            <person name="Zupancic J."/>
            <person name="Zalar P."/>
            <person name="Gunde-Cimerman N."/>
        </authorList>
    </citation>
    <scope>NUCLEOTIDE SEQUENCE [LARGE SCALE GENOMIC DNA]</scope>
    <source>
        <strain evidence="3 4">EXF-151</strain>
    </source>
</reference>
<dbReference type="AlphaFoldDB" id="A0A3M7CD33"/>
<comment type="caution">
    <text evidence="3">The sequence shown here is derived from an EMBL/GenBank/DDBJ whole genome shotgun (WGS) entry which is preliminary data.</text>
</comment>
<proteinExistence type="predicted"/>
<evidence type="ECO:0000313" key="4">
    <source>
        <dbReference type="Proteomes" id="UP000270230"/>
    </source>
</evidence>
<gene>
    <name evidence="3" type="ORF">D0865_07179</name>
</gene>
<evidence type="ECO:0000256" key="2">
    <source>
        <dbReference type="SAM" id="MobiDB-lite"/>
    </source>
</evidence>
<dbReference type="EMBL" id="QWIN01000555">
    <property type="protein sequence ID" value="RMY49975.1"/>
    <property type="molecule type" value="Genomic_DNA"/>
</dbReference>
<feature type="coiled-coil region" evidence="1">
    <location>
        <begin position="112"/>
        <end position="139"/>
    </location>
</feature>